<dbReference type="Proteomes" id="UP000503399">
    <property type="component" value="Chromosome"/>
</dbReference>
<gene>
    <name evidence="7" type="ORF">R50_0840</name>
</gene>
<dbReference type="PANTHER" id="PTHR30386:SF26">
    <property type="entry name" value="TRANSPORT PROTEIN COMB"/>
    <property type="match status" value="1"/>
</dbReference>
<evidence type="ECO:0000256" key="4">
    <source>
        <dbReference type="ARBA" id="ARBA00022989"/>
    </source>
</evidence>
<evidence type="ECO:0000259" key="6">
    <source>
        <dbReference type="Pfam" id="PF00364"/>
    </source>
</evidence>
<dbReference type="InterPro" id="IPR050739">
    <property type="entry name" value="MFP"/>
</dbReference>
<dbReference type="KEGG" id="hfv:R50_0840"/>
<comment type="similarity">
    <text evidence="2">Belongs to the membrane fusion protein (MFP) (TC 8.A.1) family.</text>
</comment>
<feature type="domain" description="Lipoyl-binding" evidence="6">
    <location>
        <begin position="46"/>
        <end position="111"/>
    </location>
</feature>
<comment type="subcellular location">
    <subcellularLocation>
        <location evidence="1">Membrane</location>
        <topology evidence="1">Single-pass membrane protein</topology>
    </subcellularLocation>
</comment>
<evidence type="ECO:0000256" key="5">
    <source>
        <dbReference type="ARBA" id="ARBA00023136"/>
    </source>
</evidence>
<evidence type="ECO:0000256" key="1">
    <source>
        <dbReference type="ARBA" id="ARBA00004167"/>
    </source>
</evidence>
<keyword evidence="4" id="KW-1133">Transmembrane helix</keyword>
<evidence type="ECO:0000313" key="8">
    <source>
        <dbReference type="Proteomes" id="UP000503399"/>
    </source>
</evidence>
<sequence>MKRGWFIGTAIVGVLTLGGVAAGYAYARQHWVSTDYARFVAPTAWVSAPATGTLGQVRVSPGEAVQPGTVVTTVHTATGTRVAVTAGAAGRIASLAVHRGDPVTAGQPLMAVVDVSQGQVLAEIPGSDAGKVGVGYTAHCRFTADPGISVAGTVDAIGGAALAWPAPPSSGAYVRQTQWIPVRIRLEGVRGSGVPLIAGESVSVRIDR</sequence>
<dbReference type="AlphaFoldDB" id="A0A6F8ZEB6"/>
<organism evidence="7 8">
    <name type="scientific">Candidatus Hydrogenisulfobacillus filiaventi</name>
    <dbReference type="NCBI Taxonomy" id="2707344"/>
    <lineage>
        <taxon>Bacteria</taxon>
        <taxon>Bacillati</taxon>
        <taxon>Bacillota</taxon>
        <taxon>Clostridia</taxon>
        <taxon>Eubacteriales</taxon>
        <taxon>Clostridiales Family XVII. Incertae Sedis</taxon>
        <taxon>Candidatus Hydrogenisulfobacillus</taxon>
    </lineage>
</organism>
<keyword evidence="8" id="KW-1185">Reference proteome</keyword>
<evidence type="ECO:0000256" key="2">
    <source>
        <dbReference type="ARBA" id="ARBA00009477"/>
    </source>
</evidence>
<proteinExistence type="inferred from homology"/>
<dbReference type="Gene3D" id="2.40.30.170">
    <property type="match status" value="1"/>
</dbReference>
<dbReference type="GO" id="GO:0016020">
    <property type="term" value="C:membrane"/>
    <property type="evidence" value="ECO:0007669"/>
    <property type="project" value="UniProtKB-SubCell"/>
</dbReference>
<accession>A0A6F8ZEB6</accession>
<dbReference type="InterPro" id="IPR011053">
    <property type="entry name" value="Single_hybrid_motif"/>
</dbReference>
<keyword evidence="3" id="KW-0812">Transmembrane</keyword>
<protein>
    <submittedName>
        <fullName evidence="7">Biotin attachment protein</fullName>
    </submittedName>
</protein>
<dbReference type="PANTHER" id="PTHR30386">
    <property type="entry name" value="MEMBRANE FUSION SUBUNIT OF EMRAB-TOLC MULTIDRUG EFFLUX PUMP"/>
    <property type="match status" value="1"/>
</dbReference>
<evidence type="ECO:0000256" key="3">
    <source>
        <dbReference type="ARBA" id="ARBA00022692"/>
    </source>
</evidence>
<dbReference type="Pfam" id="PF00364">
    <property type="entry name" value="Biotin_lipoyl"/>
    <property type="match status" value="1"/>
</dbReference>
<evidence type="ECO:0000313" key="7">
    <source>
        <dbReference type="EMBL" id="CAB1128346.1"/>
    </source>
</evidence>
<dbReference type="SUPFAM" id="SSF51230">
    <property type="entry name" value="Single hybrid motif"/>
    <property type="match status" value="1"/>
</dbReference>
<keyword evidence="5" id="KW-0472">Membrane</keyword>
<reference evidence="7 8" key="1">
    <citation type="submission" date="2020-02" db="EMBL/GenBank/DDBJ databases">
        <authorList>
            <person name="Hogendoorn C."/>
        </authorList>
    </citation>
    <scope>NUCLEOTIDE SEQUENCE [LARGE SCALE GENOMIC DNA]</scope>
    <source>
        <strain evidence="7">R501</strain>
    </source>
</reference>
<name>A0A6F8ZEB6_9FIRM</name>
<dbReference type="EMBL" id="LR778114">
    <property type="protein sequence ID" value="CAB1128346.1"/>
    <property type="molecule type" value="Genomic_DNA"/>
</dbReference>
<dbReference type="InterPro" id="IPR000089">
    <property type="entry name" value="Biotin_lipoyl"/>
</dbReference>